<feature type="transmembrane region" description="Helical" evidence="5">
    <location>
        <begin position="299"/>
        <end position="320"/>
    </location>
</feature>
<feature type="transmembrane region" description="Helical" evidence="5">
    <location>
        <begin position="404"/>
        <end position="425"/>
    </location>
</feature>
<organism evidence="8 9">
    <name type="scientific">Ectorhizobium quercum</name>
    <dbReference type="NCBI Taxonomy" id="2965071"/>
    <lineage>
        <taxon>Bacteria</taxon>
        <taxon>Pseudomonadati</taxon>
        <taxon>Pseudomonadota</taxon>
        <taxon>Alphaproteobacteria</taxon>
        <taxon>Hyphomicrobiales</taxon>
        <taxon>Rhizobiaceae</taxon>
        <taxon>Ectorhizobium</taxon>
    </lineage>
</organism>
<dbReference type="InterPro" id="IPR001750">
    <property type="entry name" value="ND/Mrp_TM"/>
</dbReference>
<keyword evidence="5" id="KW-1003">Cell membrane</keyword>
<evidence type="ECO:0000259" key="7">
    <source>
        <dbReference type="Pfam" id="PF00361"/>
    </source>
</evidence>
<dbReference type="GO" id="GO:0042773">
    <property type="term" value="P:ATP synthesis coupled electron transport"/>
    <property type="evidence" value="ECO:0007669"/>
    <property type="project" value="InterPro"/>
</dbReference>
<evidence type="ECO:0000256" key="5">
    <source>
        <dbReference type="HAMAP-Rule" id="MF_00445"/>
    </source>
</evidence>
<dbReference type="GO" id="GO:0012505">
    <property type="term" value="C:endomembrane system"/>
    <property type="evidence" value="ECO:0007669"/>
    <property type="project" value="UniProtKB-SubCell"/>
</dbReference>
<dbReference type="GO" id="GO:0050136">
    <property type="term" value="F:NADH dehydrogenase (quinone) (non-electrogenic) activity"/>
    <property type="evidence" value="ECO:0007669"/>
    <property type="project" value="UniProtKB-UniRule"/>
</dbReference>
<feature type="transmembrane region" description="Helical" evidence="5">
    <location>
        <begin position="41"/>
        <end position="58"/>
    </location>
</feature>
<dbReference type="HAMAP" id="MF_00445">
    <property type="entry name" value="NDH1_NuoN_1"/>
    <property type="match status" value="1"/>
</dbReference>
<dbReference type="Pfam" id="PF00361">
    <property type="entry name" value="Proton_antipo_M"/>
    <property type="match status" value="1"/>
</dbReference>
<dbReference type="NCBIfam" id="TIGR01770">
    <property type="entry name" value="NDH_I_N"/>
    <property type="match status" value="1"/>
</dbReference>
<keyword evidence="9" id="KW-1185">Reference proteome</keyword>
<evidence type="ECO:0000256" key="1">
    <source>
        <dbReference type="ARBA" id="ARBA00004127"/>
    </source>
</evidence>
<dbReference type="GO" id="GO:0005886">
    <property type="term" value="C:plasma membrane"/>
    <property type="evidence" value="ECO:0007669"/>
    <property type="project" value="UniProtKB-SubCell"/>
</dbReference>
<keyword evidence="4 5" id="KW-0472">Membrane</keyword>
<dbReference type="GO" id="GO:0008137">
    <property type="term" value="F:NADH dehydrogenase (ubiquinone) activity"/>
    <property type="evidence" value="ECO:0007669"/>
    <property type="project" value="InterPro"/>
</dbReference>
<reference evidence="8" key="1">
    <citation type="submission" date="2022-07" db="EMBL/GenBank/DDBJ databases">
        <title>Ectorhizobium quercum gen.nov., sp. nov.</title>
        <authorList>
            <person name="Ma T."/>
            <person name="Li Y."/>
        </authorList>
    </citation>
    <scope>NUCLEOTIDE SEQUENCE</scope>
    <source>
        <strain evidence="8">BDR2-2</strain>
    </source>
</reference>
<dbReference type="PANTHER" id="PTHR22773">
    <property type="entry name" value="NADH DEHYDROGENASE"/>
    <property type="match status" value="1"/>
</dbReference>
<dbReference type="EC" id="7.1.1.-" evidence="5"/>
<name>A0AAE3N2C5_9HYPH</name>
<keyword evidence="3 5" id="KW-1133">Transmembrane helix</keyword>
<proteinExistence type="inferred from homology"/>
<dbReference type="AlphaFoldDB" id="A0AAE3N2C5"/>
<keyword evidence="8" id="KW-0560">Oxidoreductase</keyword>
<comment type="similarity">
    <text evidence="5">Belongs to the complex I subunit 2 family.</text>
</comment>
<accession>A0AAE3N2C5</accession>
<sequence length="480" mass="50850">MTVETLLASLHLAVPELILAVGALALLMIGVFNGDKSAPTVTGLAVALLVASGLWLLIAAPEGEAFGGAYLADPFARFMKVLALIGSIVAMIMTVGQARSEHLDRFEYPVLLLLATLGILLMISANDLISLYMSLELQSLALYVIAAINRDSLRSTEAGLKYFVLGALSSGMLLYGMSLVYGFTGNTGFDEIATVLSGETRSLGVIIGLVFVLTGLCFKISAVPFHMWTPDVYEGAPTPVTAFLAAAPKVGAMAILVRTVSDAFQPIMADWQQIVVFISLASMLLGSFAAIGQKNIKRLMAYSSIGHMGYALVGLSSGTQAGVSGVIIYMTIYLVMTLGTFACIIAMRRKSGESVEGIDDLAGLSQTNPFMAVMLTALMFSLAGIPPLAGFFGKYFVFLAAIEAQLYALAIIGILSSVVGAYYYLRIVKVMWFDEPKGEFERASTELRLVFGVSGLFVIGYLLIGGPVGSAAEAAAQSFF</sequence>
<comment type="function">
    <text evidence="5">NDH-1 shuttles electrons from NADH, via FMN and iron-sulfur (Fe-S) centers, to quinones in the respiratory chain. The immediate electron acceptor for the enzyme in this species is believed to be ubiquinone. Couples the redox reaction to proton translocation (for every two electrons transferred, four hydrogen ions are translocated across the cytoplasmic membrane), and thus conserves the redox energy in a proton gradient.</text>
</comment>
<dbReference type="GO" id="GO:0048038">
    <property type="term" value="F:quinone binding"/>
    <property type="evidence" value="ECO:0007669"/>
    <property type="project" value="UniProtKB-KW"/>
</dbReference>
<keyword evidence="5" id="KW-0813">Transport</keyword>
<feature type="transmembrane region" description="Helical" evidence="5">
    <location>
        <begin position="326"/>
        <end position="347"/>
    </location>
</feature>
<dbReference type="RefSeq" id="WP_306412417.1">
    <property type="nucleotide sequence ID" value="NZ_JANFPI010000006.1"/>
</dbReference>
<feature type="transmembrane region" description="Helical" evidence="5">
    <location>
        <begin position="271"/>
        <end position="292"/>
    </location>
</feature>
<keyword evidence="5" id="KW-0830">Ubiquinone</keyword>
<dbReference type="NCBIfam" id="NF004440">
    <property type="entry name" value="PRK05777.1-3"/>
    <property type="match status" value="1"/>
</dbReference>
<feature type="transmembrane region" description="Helical" evidence="5">
    <location>
        <begin position="368"/>
        <end position="392"/>
    </location>
</feature>
<comment type="caution">
    <text evidence="8">The sequence shown here is derived from an EMBL/GenBank/DDBJ whole genome shotgun (WGS) entry which is preliminary data.</text>
</comment>
<comment type="subcellular location">
    <subcellularLocation>
        <location evidence="5">Cell membrane</location>
        <topology evidence="5">Multi-pass membrane protein</topology>
    </subcellularLocation>
    <subcellularLocation>
        <location evidence="1">Endomembrane system</location>
        <topology evidence="1">Multi-pass membrane protein</topology>
    </subcellularLocation>
    <subcellularLocation>
        <location evidence="6">Membrane</location>
        <topology evidence="6">Multi-pass membrane protein</topology>
    </subcellularLocation>
</comment>
<keyword evidence="5" id="KW-1278">Translocase</keyword>
<keyword evidence="5" id="KW-0520">NAD</keyword>
<gene>
    <name evidence="5 8" type="primary">nuoN</name>
    <name evidence="8" type="ORF">NOF55_17535</name>
</gene>
<keyword evidence="5" id="KW-0874">Quinone</keyword>
<feature type="transmembrane region" description="Helical" evidence="5">
    <location>
        <begin position="131"/>
        <end position="148"/>
    </location>
</feature>
<feature type="transmembrane region" description="Helical" evidence="5">
    <location>
        <begin position="78"/>
        <end position="96"/>
    </location>
</feature>
<keyword evidence="2 5" id="KW-0812">Transmembrane</keyword>
<evidence type="ECO:0000256" key="4">
    <source>
        <dbReference type="ARBA" id="ARBA00023136"/>
    </source>
</evidence>
<feature type="transmembrane region" description="Helical" evidence="5">
    <location>
        <begin position="203"/>
        <end position="228"/>
    </location>
</feature>
<feature type="transmembrane region" description="Helical" evidence="5">
    <location>
        <begin position="240"/>
        <end position="259"/>
    </location>
</feature>
<protein>
    <recommendedName>
        <fullName evidence="5">NADH-quinone oxidoreductase subunit N</fullName>
        <ecNumber evidence="5">7.1.1.-</ecNumber>
    </recommendedName>
    <alternativeName>
        <fullName evidence="5">NADH dehydrogenase I subunit N</fullName>
    </alternativeName>
    <alternativeName>
        <fullName evidence="5">NDH-1 subunit N</fullName>
    </alternativeName>
</protein>
<comment type="catalytic activity">
    <reaction evidence="5">
        <text>a quinone + NADH + 5 H(+)(in) = a quinol + NAD(+) + 4 H(+)(out)</text>
        <dbReference type="Rhea" id="RHEA:57888"/>
        <dbReference type="ChEBI" id="CHEBI:15378"/>
        <dbReference type="ChEBI" id="CHEBI:24646"/>
        <dbReference type="ChEBI" id="CHEBI:57540"/>
        <dbReference type="ChEBI" id="CHEBI:57945"/>
        <dbReference type="ChEBI" id="CHEBI:132124"/>
    </reaction>
</comment>
<evidence type="ECO:0000256" key="3">
    <source>
        <dbReference type="ARBA" id="ARBA00022989"/>
    </source>
</evidence>
<feature type="transmembrane region" description="Helical" evidence="5">
    <location>
        <begin position="108"/>
        <end position="125"/>
    </location>
</feature>
<comment type="subunit">
    <text evidence="5">NDH-1 is composed of 14 different subunits. Subunits NuoA, H, J, K, L, M, N constitute the membrane sector of the complex.</text>
</comment>
<dbReference type="InterPro" id="IPR010096">
    <property type="entry name" value="NADH-Q_OxRdtase_suN/2"/>
</dbReference>
<dbReference type="EMBL" id="JANFPI010000006">
    <property type="protein sequence ID" value="MCX8998916.1"/>
    <property type="molecule type" value="Genomic_DNA"/>
</dbReference>
<feature type="transmembrane region" description="Helical" evidence="5">
    <location>
        <begin position="6"/>
        <end position="29"/>
    </location>
</feature>
<feature type="domain" description="NADH:quinone oxidoreductase/Mrp antiporter transmembrane" evidence="7">
    <location>
        <begin position="125"/>
        <end position="419"/>
    </location>
</feature>
<evidence type="ECO:0000256" key="6">
    <source>
        <dbReference type="RuleBase" id="RU000320"/>
    </source>
</evidence>
<dbReference type="Proteomes" id="UP001208771">
    <property type="component" value="Unassembled WGS sequence"/>
</dbReference>
<evidence type="ECO:0000313" key="9">
    <source>
        <dbReference type="Proteomes" id="UP001208771"/>
    </source>
</evidence>
<feature type="transmembrane region" description="Helical" evidence="5">
    <location>
        <begin position="160"/>
        <end position="183"/>
    </location>
</feature>
<feature type="transmembrane region" description="Helical" evidence="5">
    <location>
        <begin position="446"/>
        <end position="464"/>
    </location>
</feature>
<evidence type="ECO:0000313" key="8">
    <source>
        <dbReference type="EMBL" id="MCX8998916.1"/>
    </source>
</evidence>
<evidence type="ECO:0000256" key="2">
    <source>
        <dbReference type="ARBA" id="ARBA00022692"/>
    </source>
</evidence>